<dbReference type="GO" id="GO:0043107">
    <property type="term" value="P:type IV pilus-dependent motility"/>
    <property type="evidence" value="ECO:0007669"/>
    <property type="project" value="TreeGrafter"/>
</dbReference>
<name>A0A2H9T5T3_9ZZZZ</name>
<dbReference type="InterPro" id="IPR045584">
    <property type="entry name" value="Pilin-like"/>
</dbReference>
<dbReference type="AlphaFoldDB" id="A0A2H9T5T3"/>
<evidence type="ECO:0000256" key="1">
    <source>
        <dbReference type="ARBA" id="ARBA00022481"/>
    </source>
</evidence>
<keyword evidence="2" id="KW-0812">Transmembrane</keyword>
<keyword evidence="2" id="KW-1133">Transmembrane helix</keyword>
<dbReference type="EMBL" id="NSIT01000156">
    <property type="protein sequence ID" value="PJE78585.1"/>
    <property type="molecule type" value="Genomic_DNA"/>
</dbReference>
<accession>A0A2H9T5T3</accession>
<dbReference type="PANTHER" id="PTHR30093:SF34">
    <property type="entry name" value="PREPILIN PEPTIDASE-DEPENDENT PROTEIN D"/>
    <property type="match status" value="1"/>
</dbReference>
<organism evidence="3">
    <name type="scientific">invertebrate metagenome</name>
    <dbReference type="NCBI Taxonomy" id="1711999"/>
    <lineage>
        <taxon>unclassified sequences</taxon>
        <taxon>metagenomes</taxon>
        <taxon>organismal metagenomes</taxon>
    </lineage>
</organism>
<protein>
    <submittedName>
        <fullName evidence="3">Fimbrial protein</fullName>
    </submittedName>
</protein>
<reference evidence="3" key="1">
    <citation type="journal article" date="2017" name="Appl. Environ. Microbiol.">
        <title>Molecular characterization of an Endozoicomonas-like organism causing infection in king scallop Pecten maximus L.</title>
        <authorList>
            <person name="Cano I."/>
            <person name="van Aerle R."/>
            <person name="Ross S."/>
            <person name="Verner-Jeffreys D.W."/>
            <person name="Paley R.K."/>
            <person name="Rimmer G."/>
            <person name="Ryder D."/>
            <person name="Hooper P."/>
            <person name="Stone D."/>
            <person name="Feist S.W."/>
        </authorList>
    </citation>
    <scope>NUCLEOTIDE SEQUENCE</scope>
</reference>
<comment type="caution">
    <text evidence="3">The sequence shown here is derived from an EMBL/GenBank/DDBJ whole genome shotgun (WGS) entry which is preliminary data.</text>
</comment>
<dbReference type="Gene3D" id="3.30.700.10">
    <property type="entry name" value="Glycoprotein, Type 4 Pilin"/>
    <property type="match status" value="1"/>
</dbReference>
<dbReference type="SUPFAM" id="SSF54523">
    <property type="entry name" value="Pili subunits"/>
    <property type="match status" value="1"/>
</dbReference>
<feature type="transmembrane region" description="Helical" evidence="2">
    <location>
        <begin position="37"/>
        <end position="58"/>
    </location>
</feature>
<dbReference type="Pfam" id="PF07963">
    <property type="entry name" value="N_methyl"/>
    <property type="match status" value="1"/>
</dbReference>
<gene>
    <name evidence="3" type="primary">pilE</name>
    <name evidence="3" type="ORF">CI610_02479</name>
</gene>
<sequence>MFWWVQVHSALKGISQREEMCMEMPRSLMFAGQRMKGFTLIELMIVVAIIGILAAVAIPQYQNYTREAQANAAISEVKNYQTAIAICAQTNPISACNPGGTGGVPALASGGKVANGTFDANQAQLIVTPGGPFGLTQTLTFTSDSMGGNWRFICSGQPGANNLCDVQAVKNNPLYDGA</sequence>
<keyword evidence="2" id="KW-0472">Membrane</keyword>
<evidence type="ECO:0000256" key="2">
    <source>
        <dbReference type="SAM" id="Phobius"/>
    </source>
</evidence>
<dbReference type="NCBIfam" id="TIGR02532">
    <property type="entry name" value="IV_pilin_GFxxxE"/>
    <property type="match status" value="1"/>
</dbReference>
<dbReference type="GO" id="GO:0044096">
    <property type="term" value="C:type IV pilus"/>
    <property type="evidence" value="ECO:0007669"/>
    <property type="project" value="TreeGrafter"/>
</dbReference>
<proteinExistence type="predicted"/>
<dbReference type="PROSITE" id="PS00409">
    <property type="entry name" value="PROKAR_NTER_METHYL"/>
    <property type="match status" value="1"/>
</dbReference>
<dbReference type="PANTHER" id="PTHR30093">
    <property type="entry name" value="GENERAL SECRETION PATHWAY PROTEIN G"/>
    <property type="match status" value="1"/>
</dbReference>
<evidence type="ECO:0000313" key="3">
    <source>
        <dbReference type="EMBL" id="PJE78585.1"/>
    </source>
</evidence>
<dbReference type="InterPro" id="IPR012902">
    <property type="entry name" value="N_methyl_site"/>
</dbReference>
<keyword evidence="1" id="KW-0488">Methylation</keyword>